<proteinExistence type="predicted"/>
<dbReference type="SUPFAM" id="SSF53597">
    <property type="entry name" value="Dihydrofolate reductase-like"/>
    <property type="match status" value="1"/>
</dbReference>
<dbReference type="InterPro" id="IPR024072">
    <property type="entry name" value="DHFR-like_dom_sf"/>
</dbReference>
<dbReference type="InterPro" id="IPR050765">
    <property type="entry name" value="Riboflavin_Biosynth_HTPR"/>
</dbReference>
<dbReference type="Pfam" id="PF01872">
    <property type="entry name" value="RibD_C"/>
    <property type="match status" value="1"/>
</dbReference>
<evidence type="ECO:0000259" key="1">
    <source>
        <dbReference type="Pfam" id="PF01872"/>
    </source>
</evidence>
<keyword evidence="3" id="KW-1185">Reference proteome</keyword>
<dbReference type="EMBL" id="SNVV01000011">
    <property type="protein sequence ID" value="TDN49590.1"/>
    <property type="molecule type" value="Genomic_DNA"/>
</dbReference>
<dbReference type="GO" id="GO:0008703">
    <property type="term" value="F:5-amino-6-(5-phosphoribosylamino)uracil reductase activity"/>
    <property type="evidence" value="ECO:0007669"/>
    <property type="project" value="InterPro"/>
</dbReference>
<reference evidence="2 3" key="1">
    <citation type="submission" date="2019-03" db="EMBL/GenBank/DDBJ databases">
        <title>Genomic Encyclopedia of Type Strains, Phase IV (KMG-IV): sequencing the most valuable type-strain genomes for metagenomic binning, comparative biology and taxonomic classification.</title>
        <authorList>
            <person name="Goeker M."/>
        </authorList>
    </citation>
    <scope>NUCLEOTIDE SEQUENCE [LARGE SCALE GENOMIC DNA]</scope>
    <source>
        <strain evidence="2 3">DSM 12121</strain>
    </source>
</reference>
<dbReference type="Proteomes" id="UP000295129">
    <property type="component" value="Unassembled WGS sequence"/>
</dbReference>
<feature type="domain" description="Bacterial bifunctional deaminase-reductase C-terminal" evidence="1">
    <location>
        <begin position="7"/>
        <end position="172"/>
    </location>
</feature>
<dbReference type="AlphaFoldDB" id="A0A4R6DWD9"/>
<dbReference type="GO" id="GO:0009231">
    <property type="term" value="P:riboflavin biosynthetic process"/>
    <property type="evidence" value="ECO:0007669"/>
    <property type="project" value="InterPro"/>
</dbReference>
<name>A0A4R6DWD9_9RHOO</name>
<organism evidence="2 3">
    <name type="scientific">Azoarcus indigens</name>
    <dbReference type="NCBI Taxonomy" id="29545"/>
    <lineage>
        <taxon>Bacteria</taxon>
        <taxon>Pseudomonadati</taxon>
        <taxon>Pseudomonadota</taxon>
        <taxon>Betaproteobacteria</taxon>
        <taxon>Rhodocyclales</taxon>
        <taxon>Zoogloeaceae</taxon>
        <taxon>Azoarcus</taxon>
    </lineage>
</organism>
<dbReference type="PANTHER" id="PTHR38011:SF11">
    <property type="entry name" value="2,5-DIAMINO-6-RIBOSYLAMINO-4(3H)-PYRIMIDINONE 5'-PHOSPHATE REDUCTASE"/>
    <property type="match status" value="1"/>
</dbReference>
<dbReference type="InterPro" id="IPR002734">
    <property type="entry name" value="RibDG_C"/>
</dbReference>
<dbReference type="PANTHER" id="PTHR38011">
    <property type="entry name" value="DIHYDROFOLATE REDUCTASE FAMILY PROTEIN (AFU_ORTHOLOGUE AFUA_8G06820)"/>
    <property type="match status" value="1"/>
</dbReference>
<dbReference type="RefSeq" id="WP_211168301.1">
    <property type="nucleotide sequence ID" value="NZ_SNVV01000011.1"/>
</dbReference>
<evidence type="ECO:0000313" key="2">
    <source>
        <dbReference type="EMBL" id="TDN49590.1"/>
    </source>
</evidence>
<sequence length="189" mass="19957">MPAELRITYYVAASVDGYIATANGGTGWLAPFEASGDDYGYADFYAGIDALLLGRRTYEHCRGLGAWPYADKPCRVFSRDRSRPLHEEEAGAGGGTVRITTDDPATVIGELAAAGARNLWLVGGGQLAGEFLVRGLLTDLILSVVPVTLGSGIALFGGDTAPAALQLRSSRLHSMGLVQLHYRIGNGQD</sequence>
<gene>
    <name evidence="2" type="ORF">C7389_11169</name>
</gene>
<dbReference type="Gene3D" id="3.40.430.10">
    <property type="entry name" value="Dihydrofolate Reductase, subunit A"/>
    <property type="match status" value="1"/>
</dbReference>
<accession>A0A4R6DWD9</accession>
<comment type="caution">
    <text evidence="2">The sequence shown here is derived from an EMBL/GenBank/DDBJ whole genome shotgun (WGS) entry which is preliminary data.</text>
</comment>
<evidence type="ECO:0000313" key="3">
    <source>
        <dbReference type="Proteomes" id="UP000295129"/>
    </source>
</evidence>
<protein>
    <submittedName>
        <fullName evidence="2">Dihydrofolate reductase</fullName>
    </submittedName>
</protein>